<gene>
    <name evidence="2" type="ORF">UFOPK2373_00407</name>
</gene>
<feature type="transmembrane region" description="Helical" evidence="1">
    <location>
        <begin position="90"/>
        <end position="107"/>
    </location>
</feature>
<accession>A0A6J6NBT3</accession>
<dbReference type="Pfam" id="PF14110">
    <property type="entry name" value="DUF4282"/>
    <property type="match status" value="1"/>
</dbReference>
<feature type="transmembrane region" description="Helical" evidence="1">
    <location>
        <begin position="33"/>
        <end position="55"/>
    </location>
</feature>
<keyword evidence="1" id="KW-0472">Membrane</keyword>
<organism evidence="2">
    <name type="scientific">freshwater metagenome</name>
    <dbReference type="NCBI Taxonomy" id="449393"/>
    <lineage>
        <taxon>unclassified sequences</taxon>
        <taxon>metagenomes</taxon>
        <taxon>ecological metagenomes</taxon>
    </lineage>
</organism>
<feature type="transmembrane region" description="Helical" evidence="1">
    <location>
        <begin position="7"/>
        <end position="27"/>
    </location>
</feature>
<feature type="transmembrane region" description="Helical" evidence="1">
    <location>
        <begin position="163"/>
        <end position="186"/>
    </location>
</feature>
<protein>
    <submittedName>
        <fullName evidence="2">Unannotated protein</fullName>
    </submittedName>
</protein>
<keyword evidence="1" id="KW-1133">Transmembrane helix</keyword>
<dbReference type="InterPro" id="IPR025557">
    <property type="entry name" value="DUF4282"/>
</dbReference>
<feature type="transmembrane region" description="Helical" evidence="1">
    <location>
        <begin position="192"/>
        <end position="216"/>
    </location>
</feature>
<evidence type="ECO:0000313" key="2">
    <source>
        <dbReference type="EMBL" id="CAB4683637.1"/>
    </source>
</evidence>
<dbReference type="EMBL" id="CAEZXL010000050">
    <property type="protein sequence ID" value="CAB4683637.1"/>
    <property type="molecule type" value="Genomic_DNA"/>
</dbReference>
<sequence>MAAQFGIAITIVWPITCLVFSGLGFFVNKLGRFWGLGSFLATLIILILNWALAGFVMASSPQQPVKFSFGIGFGVWLGQFGADALPEETAAQVLLIISLIGSLFFISKANKIESQDSDSLQGNANAKIVRLRSADGESVGFLRSLFDFTFDTFIYVKVASVTYFLILVALALANLFIFIGTVIAVLQSQLPAGYLLLVPVILIGSLFLVILTRLTLESGVALIKIAENTRKK</sequence>
<dbReference type="AlphaFoldDB" id="A0A6J6NBT3"/>
<reference evidence="2" key="1">
    <citation type="submission" date="2020-05" db="EMBL/GenBank/DDBJ databases">
        <authorList>
            <person name="Chiriac C."/>
            <person name="Salcher M."/>
            <person name="Ghai R."/>
            <person name="Kavagutti S V."/>
        </authorList>
    </citation>
    <scope>NUCLEOTIDE SEQUENCE</scope>
</reference>
<proteinExistence type="predicted"/>
<keyword evidence="1" id="KW-0812">Transmembrane</keyword>
<name>A0A6J6NBT3_9ZZZZ</name>
<evidence type="ECO:0000256" key="1">
    <source>
        <dbReference type="SAM" id="Phobius"/>
    </source>
</evidence>